<reference evidence="2" key="1">
    <citation type="journal article" date="2016" name="Nature">
        <title>Genome evolution in the allotetraploid frog Xenopus laevis.</title>
        <authorList>
            <person name="Session A.M."/>
            <person name="Uno Y."/>
            <person name="Kwon T."/>
            <person name="Chapman J.A."/>
            <person name="Toyoda A."/>
            <person name="Takahashi S."/>
            <person name="Fukui A."/>
            <person name="Hikosaka A."/>
            <person name="Suzuki A."/>
            <person name="Kondo M."/>
            <person name="van Heeringen S.J."/>
            <person name="Quigley I."/>
            <person name="Heinz S."/>
            <person name="Ogino H."/>
            <person name="Ochi H."/>
            <person name="Hellsten U."/>
            <person name="Lyons J.B."/>
            <person name="Simakov O."/>
            <person name="Putnam N."/>
            <person name="Stites J."/>
            <person name="Kuroki Y."/>
            <person name="Tanaka T."/>
            <person name="Michiue T."/>
            <person name="Watanabe M."/>
            <person name="Bogdanovic O."/>
            <person name="Lister R."/>
            <person name="Georgiou G."/>
            <person name="Paranjpe S.S."/>
            <person name="van Kruijsbergen I."/>
            <person name="Shu S."/>
            <person name="Carlson J."/>
            <person name="Kinoshita T."/>
            <person name="Ohta Y."/>
            <person name="Mawaribuchi S."/>
            <person name="Jenkins J."/>
            <person name="Grimwood J."/>
            <person name="Schmutz J."/>
            <person name="Mitros T."/>
            <person name="Mozaffari S.V."/>
            <person name="Suzuki Y."/>
            <person name="Haramoto Y."/>
            <person name="Yamamoto T.S."/>
            <person name="Takagi C."/>
            <person name="Heald R."/>
            <person name="Miller K."/>
            <person name="Haudenschild C."/>
            <person name="Kitzman J."/>
            <person name="Nakayama T."/>
            <person name="Izutsu Y."/>
            <person name="Robert J."/>
            <person name="Fortriede J."/>
            <person name="Burns K."/>
            <person name="Lotay V."/>
            <person name="Karimi K."/>
            <person name="Yasuoka Y."/>
            <person name="Dichmann D.S."/>
            <person name="Flajnik M.F."/>
            <person name="Houston D.W."/>
            <person name="Shendure J."/>
            <person name="DuPasquier L."/>
            <person name="Vize P.D."/>
            <person name="Zorn A.M."/>
            <person name="Ito M."/>
            <person name="Marcotte E.M."/>
            <person name="Wallingford J.B."/>
            <person name="Ito Y."/>
            <person name="Asashima M."/>
            <person name="Ueno N."/>
            <person name="Matsuda Y."/>
            <person name="Veenstra G.J."/>
            <person name="Fujiyama A."/>
            <person name="Harland R.M."/>
            <person name="Taira M."/>
            <person name="Rokhsar D.S."/>
        </authorList>
    </citation>
    <scope>NUCLEOTIDE SEQUENCE [LARGE SCALE GENOMIC DNA]</scope>
    <source>
        <strain evidence="2">J</strain>
    </source>
</reference>
<sequence length="81" mass="8890">MILVYSDSTSRHARKSWLFNVIPCRCLRASIVSCTKDGRFSTNGLSMVSTYMLTGSVRLPIPETIGRPGGADESLWILGIV</sequence>
<gene>
    <name evidence="1" type="ORF">XELAEV_18012415mg</name>
</gene>
<evidence type="ECO:0000313" key="1">
    <source>
        <dbReference type="EMBL" id="OCT94724.1"/>
    </source>
</evidence>
<protein>
    <submittedName>
        <fullName evidence="1">Uncharacterized protein</fullName>
    </submittedName>
</protein>
<evidence type="ECO:0000313" key="2">
    <source>
        <dbReference type="Proteomes" id="UP000694892"/>
    </source>
</evidence>
<dbReference type="AlphaFoldDB" id="A0A974DMI2"/>
<name>A0A974DMI2_XENLA</name>
<accession>A0A974DMI2</accession>
<dbReference type="EMBL" id="CM004468">
    <property type="protein sequence ID" value="OCT94724.1"/>
    <property type="molecule type" value="Genomic_DNA"/>
</dbReference>
<proteinExistence type="predicted"/>
<organism evidence="1 2">
    <name type="scientific">Xenopus laevis</name>
    <name type="common">African clawed frog</name>
    <dbReference type="NCBI Taxonomy" id="8355"/>
    <lineage>
        <taxon>Eukaryota</taxon>
        <taxon>Metazoa</taxon>
        <taxon>Chordata</taxon>
        <taxon>Craniata</taxon>
        <taxon>Vertebrata</taxon>
        <taxon>Euteleostomi</taxon>
        <taxon>Amphibia</taxon>
        <taxon>Batrachia</taxon>
        <taxon>Anura</taxon>
        <taxon>Pipoidea</taxon>
        <taxon>Pipidae</taxon>
        <taxon>Xenopodinae</taxon>
        <taxon>Xenopus</taxon>
        <taxon>Xenopus</taxon>
    </lineage>
</organism>
<dbReference type="Proteomes" id="UP000694892">
    <property type="component" value="Chromosome 2L"/>
</dbReference>